<feature type="region of interest" description="Disordered" evidence="1">
    <location>
        <begin position="22"/>
        <end position="50"/>
    </location>
</feature>
<dbReference type="AlphaFoldDB" id="A0A936ZJG3"/>
<name>A0A936ZJG3_9BURK</name>
<proteinExistence type="predicted"/>
<keyword evidence="3" id="KW-1185">Reference proteome</keyword>
<protein>
    <submittedName>
        <fullName evidence="2">Uncharacterized protein</fullName>
    </submittedName>
</protein>
<organism evidence="2 3">
    <name type="scientific">Ramlibacter aurantiacus</name>
    <dbReference type="NCBI Taxonomy" id="2801330"/>
    <lineage>
        <taxon>Bacteria</taxon>
        <taxon>Pseudomonadati</taxon>
        <taxon>Pseudomonadota</taxon>
        <taxon>Betaproteobacteria</taxon>
        <taxon>Burkholderiales</taxon>
        <taxon>Comamonadaceae</taxon>
        <taxon>Ramlibacter</taxon>
    </lineage>
</organism>
<sequence length="197" mass="20752">MQGLNRVTYSFSQPVAALELQAAPAESSLPPEGPLEIAPPRPPRERGSTSACERVRQRLDAIRTQLAGPAATVVALGRSALCGFLASRHQADPAVSGVYAAGAVLSLISEVALRRSFQDDRHEGILRGATFSSEGALLASFLYLGLNSDDQLSWAGVLLTVVWASLIPRREYSGSSGPEIEVIEEPAGQAGAGPQYV</sequence>
<accession>A0A936ZJG3</accession>
<evidence type="ECO:0000313" key="3">
    <source>
        <dbReference type="Proteomes" id="UP000613011"/>
    </source>
</evidence>
<reference evidence="2" key="1">
    <citation type="submission" date="2021-01" db="EMBL/GenBank/DDBJ databases">
        <title>Ramlibacter sp. strain AW1 16S ribosomal RNA gene Genome sequencing and assembly.</title>
        <authorList>
            <person name="Kang M."/>
        </authorList>
    </citation>
    <scope>NUCLEOTIDE SEQUENCE</scope>
    <source>
        <strain evidence="2">AW1</strain>
    </source>
</reference>
<gene>
    <name evidence="2" type="ORF">JI739_00815</name>
</gene>
<evidence type="ECO:0000256" key="1">
    <source>
        <dbReference type="SAM" id="MobiDB-lite"/>
    </source>
</evidence>
<dbReference type="RefSeq" id="WP_201681953.1">
    <property type="nucleotide sequence ID" value="NZ_JAEQNA010000001.1"/>
</dbReference>
<comment type="caution">
    <text evidence="2">The sequence shown here is derived from an EMBL/GenBank/DDBJ whole genome shotgun (WGS) entry which is preliminary data.</text>
</comment>
<dbReference type="Proteomes" id="UP000613011">
    <property type="component" value="Unassembled WGS sequence"/>
</dbReference>
<dbReference type="EMBL" id="JAEQNA010000001">
    <property type="protein sequence ID" value="MBL0418876.1"/>
    <property type="molecule type" value="Genomic_DNA"/>
</dbReference>
<evidence type="ECO:0000313" key="2">
    <source>
        <dbReference type="EMBL" id="MBL0418876.1"/>
    </source>
</evidence>
<feature type="compositionally biased region" description="Pro residues" evidence="1">
    <location>
        <begin position="31"/>
        <end position="41"/>
    </location>
</feature>